<dbReference type="AlphaFoldDB" id="A0A8D8Q8Q2"/>
<dbReference type="EMBL" id="HBUF01064129">
    <property type="protein sequence ID" value="CAG6627030.1"/>
    <property type="molecule type" value="Transcribed_RNA"/>
</dbReference>
<sequence length="118" mass="13123">MLLMISSKWSLNAFHPSLLLPPLIPNPTCPNSKSVSMYPPSFPLLRSLTTQDFPELGLLYVSNLLLVLTFLSLKLLMLLSRLSFLWPTCISMASSVMLILISLTKISLKTLMLATSKL</sequence>
<keyword evidence="1" id="KW-0472">Membrane</keyword>
<keyword evidence="1" id="KW-0812">Transmembrane</keyword>
<evidence type="ECO:0000313" key="2">
    <source>
        <dbReference type="EMBL" id="CAG6627030.1"/>
    </source>
</evidence>
<protein>
    <submittedName>
        <fullName evidence="2">Uncharacterized protein</fullName>
    </submittedName>
</protein>
<evidence type="ECO:0000256" key="1">
    <source>
        <dbReference type="SAM" id="Phobius"/>
    </source>
</evidence>
<keyword evidence="1" id="KW-1133">Transmembrane helix</keyword>
<feature type="transmembrane region" description="Helical" evidence="1">
    <location>
        <begin position="56"/>
        <end position="78"/>
    </location>
</feature>
<name>A0A8D8Q8Q2_9HEMI</name>
<organism evidence="2">
    <name type="scientific">Cacopsylla melanoneura</name>
    <dbReference type="NCBI Taxonomy" id="428564"/>
    <lineage>
        <taxon>Eukaryota</taxon>
        <taxon>Metazoa</taxon>
        <taxon>Ecdysozoa</taxon>
        <taxon>Arthropoda</taxon>
        <taxon>Hexapoda</taxon>
        <taxon>Insecta</taxon>
        <taxon>Pterygota</taxon>
        <taxon>Neoptera</taxon>
        <taxon>Paraneoptera</taxon>
        <taxon>Hemiptera</taxon>
        <taxon>Sternorrhyncha</taxon>
        <taxon>Psylloidea</taxon>
        <taxon>Psyllidae</taxon>
        <taxon>Psyllinae</taxon>
        <taxon>Cacopsylla</taxon>
    </lineage>
</organism>
<accession>A0A8D8Q8Q2</accession>
<reference evidence="2" key="1">
    <citation type="submission" date="2021-05" db="EMBL/GenBank/DDBJ databases">
        <authorList>
            <person name="Alioto T."/>
            <person name="Alioto T."/>
            <person name="Gomez Garrido J."/>
        </authorList>
    </citation>
    <scope>NUCLEOTIDE SEQUENCE</scope>
</reference>
<feature type="transmembrane region" description="Helical" evidence="1">
    <location>
        <begin position="84"/>
        <end position="103"/>
    </location>
</feature>
<proteinExistence type="predicted"/>